<dbReference type="Pfam" id="PF14765">
    <property type="entry name" value="PS-DH"/>
    <property type="match status" value="1"/>
</dbReference>
<evidence type="ECO:0000313" key="3">
    <source>
        <dbReference type="EMBL" id="CAE8704610.1"/>
    </source>
</evidence>
<accession>A0A813KP70</accession>
<feature type="non-terminal residue" evidence="3">
    <location>
        <position position="1"/>
    </location>
</feature>
<feature type="compositionally biased region" description="Acidic residues" evidence="1">
    <location>
        <begin position="72"/>
        <end position="81"/>
    </location>
</feature>
<dbReference type="Gene3D" id="1.25.40.10">
    <property type="entry name" value="Tetratricopeptide repeat domain"/>
    <property type="match status" value="1"/>
</dbReference>
<dbReference type="InterPro" id="IPR011990">
    <property type="entry name" value="TPR-like_helical_dom_sf"/>
</dbReference>
<evidence type="ECO:0000256" key="1">
    <source>
        <dbReference type="SAM" id="MobiDB-lite"/>
    </source>
</evidence>
<feature type="domain" description="Polyketide synthase dehydratase" evidence="2">
    <location>
        <begin position="493"/>
        <end position="570"/>
    </location>
</feature>
<reference evidence="3" key="1">
    <citation type="submission" date="2021-02" db="EMBL/GenBank/DDBJ databases">
        <authorList>
            <person name="Dougan E. K."/>
            <person name="Rhodes N."/>
            <person name="Thang M."/>
            <person name="Chan C."/>
        </authorList>
    </citation>
    <scope>NUCLEOTIDE SEQUENCE</scope>
</reference>
<feature type="region of interest" description="Disordered" evidence="1">
    <location>
        <begin position="70"/>
        <end position="98"/>
    </location>
</feature>
<sequence length="571" mass="60080">VLEQDEVAPRQSLAAAEQAVLAAWAAGDLAAEAAASVHAAEARLLVHGPGDLSEGLEELRALWAAAASAAATEEEEEEEEALGVPAAGGSSGSRALPRPAAELEQRVLRLLARAALAQQQPLQALELADQMAARTLWRAAARRIAAVAHRLAEAREASIAAAEEAVKLGRELGDAEEAVALLCLAEARLSPPLPPQRCRILPEEAIMAERASRHALELFRSLGPGYGRGLSAALELLVRALLARGLFAEAAKVADAERASARALRHPRAEAGALAALVLAHAESEDPAAGTLEQALAALSHLPTLGGSGEAAEVQVALIAASLLFRRSLTSAEGGGRCLDEAASYAQRALALARRRGDLSSEVDVLRFLTRLHEAMGMDPPRSPFRRAALSKLRADLAPAVAARDASALSKALAELAAVSWGEAEAFLTDVDLQQVLLREAELSAAGREEARDWIATHLQPLLSGMDFGWTSPQGAPRDVAAVGRLGMYEVAKEPLYARVRAAGIAYGPRFRQVQGFKPAVQAANKPPGAVVAVLRPSSLCDEWEKEGWDWNPSVLDAAAHSVFGLMPSET</sequence>
<protein>
    <recommendedName>
        <fullName evidence="2">Polyketide synthase dehydratase domain-containing protein</fullName>
    </recommendedName>
</protein>
<dbReference type="InterPro" id="IPR042104">
    <property type="entry name" value="PKS_dehydratase_sf"/>
</dbReference>
<dbReference type="InterPro" id="IPR049551">
    <property type="entry name" value="PKS_DH_C"/>
</dbReference>
<dbReference type="Gene3D" id="3.10.129.110">
    <property type="entry name" value="Polyketide synthase dehydratase"/>
    <property type="match status" value="1"/>
</dbReference>
<proteinExistence type="predicted"/>
<dbReference type="EMBL" id="CAJNNW010030826">
    <property type="protein sequence ID" value="CAE8704610.1"/>
    <property type="molecule type" value="Genomic_DNA"/>
</dbReference>
<name>A0A813KP70_POLGL</name>
<organism evidence="3 4">
    <name type="scientific">Polarella glacialis</name>
    <name type="common">Dinoflagellate</name>
    <dbReference type="NCBI Taxonomy" id="89957"/>
    <lineage>
        <taxon>Eukaryota</taxon>
        <taxon>Sar</taxon>
        <taxon>Alveolata</taxon>
        <taxon>Dinophyceae</taxon>
        <taxon>Suessiales</taxon>
        <taxon>Suessiaceae</taxon>
        <taxon>Polarella</taxon>
    </lineage>
</organism>
<dbReference type="AlphaFoldDB" id="A0A813KP70"/>
<dbReference type="Proteomes" id="UP000626109">
    <property type="component" value="Unassembled WGS sequence"/>
</dbReference>
<evidence type="ECO:0000259" key="2">
    <source>
        <dbReference type="Pfam" id="PF14765"/>
    </source>
</evidence>
<gene>
    <name evidence="3" type="ORF">PGLA2088_LOCUS33286</name>
</gene>
<evidence type="ECO:0000313" key="4">
    <source>
        <dbReference type="Proteomes" id="UP000626109"/>
    </source>
</evidence>
<comment type="caution">
    <text evidence="3">The sequence shown here is derived from an EMBL/GenBank/DDBJ whole genome shotgun (WGS) entry which is preliminary data.</text>
</comment>